<evidence type="ECO:0000313" key="3">
    <source>
        <dbReference type="Proteomes" id="UP000183046"/>
    </source>
</evidence>
<reference evidence="3" key="1">
    <citation type="submission" date="2016-10" db="EMBL/GenBank/DDBJ databases">
        <authorList>
            <person name="de Groot N.N."/>
        </authorList>
    </citation>
    <scope>NUCLEOTIDE SEQUENCE [LARGE SCALE GENOMIC DNA]</scope>
    <source>
        <strain evidence="3">DSM 15758</strain>
    </source>
</reference>
<evidence type="ECO:0000256" key="1">
    <source>
        <dbReference type="SAM" id="Phobius"/>
    </source>
</evidence>
<accession>A0A1G5PG76</accession>
<keyword evidence="1" id="KW-0812">Transmembrane</keyword>
<dbReference type="OrthoDB" id="6198573at2"/>
<dbReference type="EMBL" id="FMWB01000026">
    <property type="protein sequence ID" value="SCZ48524.1"/>
    <property type="molecule type" value="Genomic_DNA"/>
</dbReference>
<name>A0A1G5PG76_9PSED</name>
<keyword evidence="1" id="KW-0472">Membrane</keyword>
<dbReference type="RefSeq" id="WP_081348004.1">
    <property type="nucleotide sequence ID" value="NZ_FMWB01000026.1"/>
</dbReference>
<feature type="transmembrane region" description="Helical" evidence="1">
    <location>
        <begin position="98"/>
        <end position="121"/>
    </location>
</feature>
<dbReference type="Proteomes" id="UP000183046">
    <property type="component" value="Unassembled WGS sequence"/>
</dbReference>
<keyword evidence="1" id="KW-1133">Transmembrane helix</keyword>
<dbReference type="AlphaFoldDB" id="A0A1G5PG76"/>
<proteinExistence type="predicted"/>
<evidence type="ECO:0000313" key="2">
    <source>
        <dbReference type="EMBL" id="SCZ48524.1"/>
    </source>
</evidence>
<sequence>MNGSNQPQHSHCEDSLPPFTPGLIGWGIAALVLSILSVTFNTSAMVLGAGLLAKCFAVVVGTVLGWIGAVVGDAIRKFAHPDAVFTSGGLLSLLWIKIFWRIGPQLIGLVAGVMVGCALVLR</sequence>
<gene>
    <name evidence="2" type="ORF">SAMN05216279_12644</name>
</gene>
<comment type="caution">
    <text evidence="2">The sequence shown here is derived from an EMBL/GenBank/DDBJ whole genome shotgun (WGS) entry which is preliminary data.</text>
</comment>
<protein>
    <submittedName>
        <fullName evidence="2">Uncharacterized protein</fullName>
    </submittedName>
</protein>
<feature type="transmembrane region" description="Helical" evidence="1">
    <location>
        <begin position="51"/>
        <end position="71"/>
    </location>
</feature>
<organism evidence="2 3">
    <name type="scientific">Pseudomonas oryzihabitans</name>
    <dbReference type="NCBI Taxonomy" id="47885"/>
    <lineage>
        <taxon>Bacteria</taxon>
        <taxon>Pseudomonadati</taxon>
        <taxon>Pseudomonadota</taxon>
        <taxon>Gammaproteobacteria</taxon>
        <taxon>Pseudomonadales</taxon>
        <taxon>Pseudomonadaceae</taxon>
        <taxon>Pseudomonas</taxon>
    </lineage>
</organism>
<feature type="transmembrane region" description="Helical" evidence="1">
    <location>
        <begin position="23"/>
        <end position="44"/>
    </location>
</feature>